<name>A0ABD3QRE1_9STRA</name>
<keyword evidence="8" id="KW-1185">Reference proteome</keyword>
<feature type="region of interest" description="Disordered" evidence="4">
    <location>
        <begin position="1"/>
        <end position="134"/>
    </location>
</feature>
<dbReference type="SMART" id="SM00645">
    <property type="entry name" value="Pept_C1"/>
    <property type="match status" value="1"/>
</dbReference>
<keyword evidence="2" id="KW-0865">Zymogen</keyword>
<evidence type="ECO:0000256" key="4">
    <source>
        <dbReference type="SAM" id="MobiDB-lite"/>
    </source>
</evidence>
<dbReference type="EMBL" id="JALLAZ020000144">
    <property type="protein sequence ID" value="KAL3802559.1"/>
    <property type="molecule type" value="Genomic_DNA"/>
</dbReference>
<feature type="compositionally biased region" description="Basic and acidic residues" evidence="4">
    <location>
        <begin position="76"/>
        <end position="88"/>
    </location>
</feature>
<feature type="compositionally biased region" description="Gly residues" evidence="4">
    <location>
        <begin position="398"/>
        <end position="407"/>
    </location>
</feature>
<feature type="region of interest" description="Disordered" evidence="4">
    <location>
        <begin position="440"/>
        <end position="466"/>
    </location>
</feature>
<dbReference type="SMART" id="SM00848">
    <property type="entry name" value="Inhibitor_I29"/>
    <property type="match status" value="1"/>
</dbReference>
<dbReference type="InterPro" id="IPR025660">
    <property type="entry name" value="Pept_his_AS"/>
</dbReference>
<feature type="region of interest" description="Disordered" evidence="4">
    <location>
        <begin position="373"/>
        <end position="409"/>
    </location>
</feature>
<dbReference type="Gene3D" id="1.10.287.2250">
    <property type="match status" value="1"/>
</dbReference>
<feature type="domain" description="Cathepsin propeptide inhibitor" evidence="6">
    <location>
        <begin position="673"/>
        <end position="735"/>
    </location>
</feature>
<dbReference type="InterPro" id="IPR039417">
    <property type="entry name" value="Peptidase_C1A_papain-like"/>
</dbReference>
<dbReference type="PRINTS" id="PR00705">
    <property type="entry name" value="PAPAIN"/>
</dbReference>
<dbReference type="InterPro" id="IPR013201">
    <property type="entry name" value="Prot_inhib_I29"/>
</dbReference>
<evidence type="ECO:0000256" key="2">
    <source>
        <dbReference type="ARBA" id="ARBA00023145"/>
    </source>
</evidence>
<feature type="region of interest" description="Disordered" evidence="4">
    <location>
        <begin position="195"/>
        <end position="238"/>
    </location>
</feature>
<dbReference type="AlphaFoldDB" id="A0ABD3QRE1"/>
<evidence type="ECO:0000259" key="6">
    <source>
        <dbReference type="SMART" id="SM00848"/>
    </source>
</evidence>
<feature type="region of interest" description="Disordered" evidence="4">
    <location>
        <begin position="1131"/>
        <end position="1152"/>
    </location>
</feature>
<dbReference type="PROSITE" id="PS00639">
    <property type="entry name" value="THIOL_PROTEASE_HIS"/>
    <property type="match status" value="1"/>
</dbReference>
<evidence type="ECO:0008006" key="9">
    <source>
        <dbReference type="Google" id="ProtNLM"/>
    </source>
</evidence>
<comment type="caution">
    <text evidence="7">The sequence shown here is derived from an EMBL/GenBank/DDBJ whole genome shotgun (WGS) entry which is preliminary data.</text>
</comment>
<comment type="similarity">
    <text evidence="1">Belongs to the peptidase C1 family.</text>
</comment>
<dbReference type="Pfam" id="PF08246">
    <property type="entry name" value="Inhibitor_I29"/>
    <property type="match status" value="1"/>
</dbReference>
<feature type="compositionally biased region" description="Acidic residues" evidence="4">
    <location>
        <begin position="116"/>
        <end position="129"/>
    </location>
</feature>
<evidence type="ECO:0000259" key="5">
    <source>
        <dbReference type="SMART" id="SM00645"/>
    </source>
</evidence>
<dbReference type="SUPFAM" id="SSF54001">
    <property type="entry name" value="Cysteine proteinases"/>
    <property type="match status" value="2"/>
</dbReference>
<evidence type="ECO:0000256" key="3">
    <source>
        <dbReference type="ARBA" id="ARBA00023157"/>
    </source>
</evidence>
<dbReference type="InterPro" id="IPR013128">
    <property type="entry name" value="Peptidase_C1A"/>
</dbReference>
<feature type="compositionally biased region" description="Gly residues" evidence="4">
    <location>
        <begin position="1131"/>
        <end position="1143"/>
    </location>
</feature>
<evidence type="ECO:0000256" key="1">
    <source>
        <dbReference type="ARBA" id="ARBA00008455"/>
    </source>
</evidence>
<accession>A0ABD3QRE1</accession>
<feature type="compositionally biased region" description="Low complexity" evidence="4">
    <location>
        <begin position="58"/>
        <end position="75"/>
    </location>
</feature>
<dbReference type="InterPro" id="IPR000668">
    <property type="entry name" value="Peptidase_C1A_C"/>
</dbReference>
<proteinExistence type="inferred from homology"/>
<sequence length="1197" mass="130506">MDQGSGVTVHSRRSSSSARTSSSRGGVGGRRRRDDEPRTKERRRRNADVLYSDDDASSRSSSSESEIDDSAAAGDEAGRFSREGRESSGRMPGDDGDLDDLLIGVVGGGGDRGLEDGDGDGDDDDDDEGVMNPYVVMNPPFVRTMEYSSSPPAVVETTPISMELSSSSIHHRHQRPRQIQEERGKMNDDAVRHHPLSVFDPYSPNPPIRDESSRHHRARQRQRPSSSSGNGMEMEEEDEEIVDFVRDDGGFIVGSSCHRRLEEEQFETIPPPQHMPRRRVVEDGWRDLEESTSFSPYFPKNDDRGGYYNTRPHPSPSPYNGPGGAIPGMLSAMSDASRPVIDLVTSVLTAALSTVVHAGTVAVHAATSNSYVYGRDEDDDRNVADRRRNPFRPAAGAGSSGGGARRGGGWRRISSANMRLLVVATIALLCLRNLTSTVYRDPTRVGGESTGGGGSSSPASNSGVATRIKKAREHWWSKKRRGGGGDQAVATEVYLDGKKAEDVVVGGVGHNDSSASSGVVVQTREDGTILIKLPKPRMHLEEPSSSILAAADNAASLHALREPEIDPARSRASDVDDGETMYIKLPYPPRGQQVIPKDQKRRLVNVEEVEGIAKREIEPPLRGAAPQESVQLRKFSPLTPLVDESERIVSALGAKKGKHDDGGGLLHELRSEFESWASKHGKRYASHHEKEHRFNVWRKNHLRIAENNEKHGPCRMTGKAVFGHNLFSDLDPVEFQSKFLTGYHGPRHDEESEDGRNANMKSMTIARPESSRRSYFRETDATPEASMKLHPDILRKLEEHTMMFGAGTFKEGRDSRLHGSKFQANYASSSCSFWDVACRVDNLATYKISFLNNCAWWDVSCSLRYIFGYQYVGGTREPTYDENTYPSALDWRAMGVVTNVHSQGSCGACWAITAVETIESANAIATGKLIDLAEEEVIACDGTCEMCNGGWPQNAYEYVMKYGGLPATTSQYDADFLYKITAVLAGKSNEVSEYDMGSYFAATCPAGKRVGEGGGGGGNSHKSGDGGSYQYDASYTQSTRYGKIKGYGYATDRCVCYTDGSGCDCDKQNEKTAVLNVASYGPAAVCLEASSWQSYEGGIMTSDIGCSKAFTDMNHCVEVVGYASTYGNSQGGNGGGSQDGKGGQSHKSGGSRDSQLEGYWIVKNQWSSYWGMSGYAYVAMGENTCGILNDMTQVYMS</sequence>
<dbReference type="InterPro" id="IPR038765">
    <property type="entry name" value="Papain-like_cys_pep_sf"/>
</dbReference>
<dbReference type="Gene3D" id="3.90.70.10">
    <property type="entry name" value="Cysteine proteinases"/>
    <property type="match status" value="1"/>
</dbReference>
<dbReference type="PROSITE" id="PS00139">
    <property type="entry name" value="THIOL_PROTEASE_CYS"/>
    <property type="match status" value="1"/>
</dbReference>
<feature type="compositionally biased region" description="Low complexity" evidence="4">
    <location>
        <begin position="1"/>
        <end position="24"/>
    </location>
</feature>
<reference evidence="7 8" key="1">
    <citation type="submission" date="2024-10" db="EMBL/GenBank/DDBJ databases">
        <title>Updated reference genomes for cyclostephanoid diatoms.</title>
        <authorList>
            <person name="Roberts W.R."/>
            <person name="Alverson A.J."/>
        </authorList>
    </citation>
    <scope>NUCLEOTIDE SEQUENCE [LARGE SCALE GENOMIC DNA]</scope>
    <source>
        <strain evidence="7 8">AJA276-08</strain>
    </source>
</reference>
<evidence type="ECO:0000313" key="8">
    <source>
        <dbReference type="Proteomes" id="UP001530315"/>
    </source>
</evidence>
<organism evidence="7 8">
    <name type="scientific">Stephanodiscus triporus</name>
    <dbReference type="NCBI Taxonomy" id="2934178"/>
    <lineage>
        <taxon>Eukaryota</taxon>
        <taxon>Sar</taxon>
        <taxon>Stramenopiles</taxon>
        <taxon>Ochrophyta</taxon>
        <taxon>Bacillariophyta</taxon>
        <taxon>Coscinodiscophyceae</taxon>
        <taxon>Thalassiosirophycidae</taxon>
        <taxon>Stephanodiscales</taxon>
        <taxon>Stephanodiscaceae</taxon>
        <taxon>Stephanodiscus</taxon>
    </lineage>
</organism>
<dbReference type="Proteomes" id="UP001530315">
    <property type="component" value="Unassembled WGS sequence"/>
</dbReference>
<dbReference type="Pfam" id="PF00112">
    <property type="entry name" value="Peptidase_C1"/>
    <property type="match status" value="1"/>
</dbReference>
<feature type="domain" description="Peptidase C1A papain C-terminal" evidence="5">
    <location>
        <begin position="885"/>
        <end position="1195"/>
    </location>
</feature>
<gene>
    <name evidence="7" type="ORF">ACHAW5_010952</name>
</gene>
<dbReference type="CDD" id="cd02248">
    <property type="entry name" value="Peptidase_C1A"/>
    <property type="match status" value="1"/>
</dbReference>
<evidence type="ECO:0000313" key="7">
    <source>
        <dbReference type="EMBL" id="KAL3802559.1"/>
    </source>
</evidence>
<keyword evidence="3" id="KW-1015">Disulfide bond</keyword>
<dbReference type="InterPro" id="IPR000169">
    <property type="entry name" value="Pept_cys_AS"/>
</dbReference>
<dbReference type="PANTHER" id="PTHR12411">
    <property type="entry name" value="CYSTEINE PROTEASE FAMILY C1-RELATED"/>
    <property type="match status" value="1"/>
</dbReference>
<feature type="compositionally biased region" description="Low complexity" evidence="4">
    <location>
        <begin position="223"/>
        <end position="232"/>
    </location>
</feature>
<protein>
    <recommendedName>
        <fullName evidence="9">Peptidase C1A papain C-terminal domain-containing protein</fullName>
    </recommendedName>
</protein>